<dbReference type="EMBL" id="PXOH01000036">
    <property type="protein sequence ID" value="PSF32673.1"/>
    <property type="molecule type" value="Genomic_DNA"/>
</dbReference>
<evidence type="ECO:0000313" key="2">
    <source>
        <dbReference type="Proteomes" id="UP000239001"/>
    </source>
</evidence>
<organism evidence="1 2">
    <name type="scientific">Aphanothece hegewaldii CCALA 016</name>
    <dbReference type="NCBI Taxonomy" id="2107694"/>
    <lineage>
        <taxon>Bacteria</taxon>
        <taxon>Bacillati</taxon>
        <taxon>Cyanobacteriota</taxon>
        <taxon>Cyanophyceae</taxon>
        <taxon>Oscillatoriophycideae</taxon>
        <taxon>Chroococcales</taxon>
        <taxon>Aphanothecaceae</taxon>
        <taxon>Aphanothece</taxon>
    </lineage>
</organism>
<dbReference type="Proteomes" id="UP000239001">
    <property type="component" value="Unassembled WGS sequence"/>
</dbReference>
<dbReference type="OrthoDB" id="590552at2"/>
<gene>
    <name evidence="1" type="ORF">C7H19_21355</name>
</gene>
<dbReference type="RefSeq" id="WP_106458938.1">
    <property type="nucleotide sequence ID" value="NZ_PXOH01000036.1"/>
</dbReference>
<reference evidence="1 2" key="1">
    <citation type="submission" date="2018-03" db="EMBL/GenBank/DDBJ databases">
        <title>The ancient ancestry and fast evolution of plastids.</title>
        <authorList>
            <person name="Moore K.R."/>
            <person name="Magnabosco C."/>
            <person name="Momper L."/>
            <person name="Gold D.A."/>
            <person name="Bosak T."/>
            <person name="Fournier G.P."/>
        </authorList>
    </citation>
    <scope>NUCLEOTIDE SEQUENCE [LARGE SCALE GENOMIC DNA]</scope>
    <source>
        <strain evidence="1 2">CCALA 016</strain>
    </source>
</reference>
<comment type="caution">
    <text evidence="1">The sequence shown here is derived from an EMBL/GenBank/DDBJ whole genome shotgun (WGS) entry which is preliminary data.</text>
</comment>
<proteinExistence type="predicted"/>
<evidence type="ECO:0000313" key="1">
    <source>
        <dbReference type="EMBL" id="PSF32673.1"/>
    </source>
</evidence>
<accession>A0A2T1LSN7</accession>
<protein>
    <submittedName>
        <fullName evidence="1">Uncharacterized protein</fullName>
    </submittedName>
</protein>
<keyword evidence="2" id="KW-1185">Reference proteome</keyword>
<name>A0A2T1LSN7_9CHRO</name>
<sequence>MENIFETFKERIEKGQSNNMPRDAKLILLGQILYAVTRNELTNQEAWKLETMLGNPEEWEEGLSYAIFGESIKVN</sequence>
<reference evidence="1 2" key="2">
    <citation type="submission" date="2018-03" db="EMBL/GenBank/DDBJ databases">
        <authorList>
            <person name="Keele B.F."/>
        </authorList>
    </citation>
    <scope>NUCLEOTIDE SEQUENCE [LARGE SCALE GENOMIC DNA]</scope>
    <source>
        <strain evidence="1 2">CCALA 016</strain>
    </source>
</reference>
<dbReference type="AlphaFoldDB" id="A0A2T1LSN7"/>